<dbReference type="Gene3D" id="3.40.630.30">
    <property type="match status" value="1"/>
</dbReference>
<proteinExistence type="predicted"/>
<protein>
    <submittedName>
        <fullName evidence="4">GNAT family N-acetyltransferase</fullName>
    </submittedName>
</protein>
<keyword evidence="2" id="KW-0012">Acyltransferase</keyword>
<dbReference type="GO" id="GO:0008080">
    <property type="term" value="F:N-acetyltransferase activity"/>
    <property type="evidence" value="ECO:0007669"/>
    <property type="project" value="InterPro"/>
</dbReference>
<dbReference type="AlphaFoldDB" id="A0A7T8AR69"/>
<evidence type="ECO:0000259" key="3">
    <source>
        <dbReference type="PROSITE" id="PS51186"/>
    </source>
</evidence>
<dbReference type="RefSeq" id="WP_180002965.1">
    <property type="nucleotide sequence ID" value="NZ_CP060811.1"/>
</dbReference>
<evidence type="ECO:0000313" key="4">
    <source>
        <dbReference type="EMBL" id="QQN88449.1"/>
    </source>
</evidence>
<keyword evidence="1 4" id="KW-0808">Transferase</keyword>
<dbReference type="PANTHER" id="PTHR43626:SF4">
    <property type="entry name" value="GCN5-RELATED N-ACETYLTRANSFERASE 2, CHLOROPLASTIC"/>
    <property type="match status" value="1"/>
</dbReference>
<dbReference type="CDD" id="cd04301">
    <property type="entry name" value="NAT_SF"/>
    <property type="match status" value="1"/>
</dbReference>
<accession>A0A7T8AR69</accession>
<dbReference type="PANTHER" id="PTHR43626">
    <property type="entry name" value="ACYL-COA N-ACYLTRANSFERASE"/>
    <property type="match status" value="1"/>
</dbReference>
<organism evidence="4 5">
    <name type="scientific">Acinetobacter variabilis</name>
    <dbReference type="NCBI Taxonomy" id="70346"/>
    <lineage>
        <taxon>Bacteria</taxon>
        <taxon>Pseudomonadati</taxon>
        <taxon>Pseudomonadota</taxon>
        <taxon>Gammaproteobacteria</taxon>
        <taxon>Moraxellales</taxon>
        <taxon>Moraxellaceae</taxon>
        <taxon>Acinetobacter</taxon>
    </lineage>
</organism>
<gene>
    <name evidence="4" type="ORF">IAQ69_01805</name>
</gene>
<evidence type="ECO:0000256" key="2">
    <source>
        <dbReference type="ARBA" id="ARBA00023315"/>
    </source>
</evidence>
<dbReference type="SUPFAM" id="SSF55729">
    <property type="entry name" value="Acyl-CoA N-acyltransferases (Nat)"/>
    <property type="match status" value="1"/>
</dbReference>
<reference evidence="4 5" key="1">
    <citation type="submission" date="2020-08" db="EMBL/GenBank/DDBJ databases">
        <title>Emergence of ISAba1-mediated novel tet(X) in Acinetobacter variabilis from a chicken farm.</title>
        <authorList>
            <person name="Peng K."/>
            <person name="Li R."/>
        </authorList>
    </citation>
    <scope>NUCLEOTIDE SEQUENCE [LARGE SCALE GENOMIC DNA]</scope>
    <source>
        <strain evidence="4 5">XM9F202-2</strain>
    </source>
</reference>
<evidence type="ECO:0000256" key="1">
    <source>
        <dbReference type="ARBA" id="ARBA00022679"/>
    </source>
</evidence>
<evidence type="ECO:0000313" key="5">
    <source>
        <dbReference type="Proteomes" id="UP000596079"/>
    </source>
</evidence>
<dbReference type="InterPro" id="IPR000182">
    <property type="entry name" value="GNAT_dom"/>
</dbReference>
<feature type="domain" description="N-acetyltransferase" evidence="3">
    <location>
        <begin position="6"/>
        <end position="135"/>
    </location>
</feature>
<dbReference type="Pfam" id="PF13673">
    <property type="entry name" value="Acetyltransf_10"/>
    <property type="match status" value="1"/>
</dbReference>
<name>A0A7T8AR69_9GAMM</name>
<sequence>MEVMISDHDSVNEFEVLQLYLVNQWSAAEKPQLLLKALQHSHSLVTARINGRLVGLGNAISDGYLVVYFPHLLVHPEVQRQGIGRLIMQEMLQRYSGFHQKILVADQHATEFYKALGFERAGHTEAMWIYQGTDH</sequence>
<dbReference type="InterPro" id="IPR016181">
    <property type="entry name" value="Acyl_CoA_acyltransferase"/>
</dbReference>
<dbReference type="InterPro" id="IPR045039">
    <property type="entry name" value="NSI-like"/>
</dbReference>
<dbReference type="Proteomes" id="UP000596079">
    <property type="component" value="Chromosome"/>
</dbReference>
<dbReference type="GO" id="GO:0005737">
    <property type="term" value="C:cytoplasm"/>
    <property type="evidence" value="ECO:0007669"/>
    <property type="project" value="TreeGrafter"/>
</dbReference>
<dbReference type="PROSITE" id="PS51186">
    <property type="entry name" value="GNAT"/>
    <property type="match status" value="1"/>
</dbReference>
<dbReference type="EMBL" id="CP060811">
    <property type="protein sequence ID" value="QQN88449.1"/>
    <property type="molecule type" value="Genomic_DNA"/>
</dbReference>